<keyword evidence="3" id="KW-1185">Reference proteome</keyword>
<proteinExistence type="predicted"/>
<evidence type="ECO:0000313" key="3">
    <source>
        <dbReference type="Proteomes" id="UP001302059"/>
    </source>
</evidence>
<feature type="signal peptide" evidence="1">
    <location>
        <begin position="1"/>
        <end position="17"/>
    </location>
</feature>
<evidence type="ECO:0000256" key="1">
    <source>
        <dbReference type="SAM" id="SignalP"/>
    </source>
</evidence>
<gene>
    <name evidence="2" type="ORF">QOL99_06445</name>
</gene>
<reference evidence="2 3" key="1">
    <citation type="submission" date="2023-05" db="EMBL/GenBank/DDBJ databases">
        <authorList>
            <person name="Gao F."/>
        </authorList>
    </citation>
    <scope>NUCLEOTIDE SEQUENCE [LARGE SCALE GENOMIC DNA]</scope>
    <source>
        <strain evidence="2 3">MIMF12</strain>
    </source>
</reference>
<keyword evidence="1" id="KW-0732">Signal</keyword>
<protein>
    <submittedName>
        <fullName evidence="2">Uncharacterized protein</fullName>
    </submittedName>
</protein>
<accession>A0ABT7JFE5</accession>
<dbReference type="Proteomes" id="UP001302059">
    <property type="component" value="Unassembled WGS sequence"/>
</dbReference>
<comment type="caution">
    <text evidence="2">The sequence shown here is derived from an EMBL/GenBank/DDBJ whole genome shotgun (WGS) entry which is preliminary data.</text>
</comment>
<dbReference type="RefSeq" id="WP_285522381.1">
    <property type="nucleotide sequence ID" value="NZ_JASNGB010000039.1"/>
</dbReference>
<feature type="chain" id="PRO_5046665560" evidence="1">
    <location>
        <begin position="18"/>
        <end position="83"/>
    </location>
</feature>
<sequence length="83" mass="9472">MRRVVLALALIAFGAWLTSPKSQQIQTICTHTPFCLDPLVYLRNAERQPWQREFSTSLNLRPGETREVTLLFDLNGAFLPTDP</sequence>
<organism evidence="2 3">
    <name type="scientific">Deinococcus rhizophilus</name>
    <dbReference type="NCBI Taxonomy" id="3049544"/>
    <lineage>
        <taxon>Bacteria</taxon>
        <taxon>Thermotogati</taxon>
        <taxon>Deinococcota</taxon>
        <taxon>Deinococci</taxon>
        <taxon>Deinococcales</taxon>
        <taxon>Deinococcaceae</taxon>
        <taxon>Deinococcus</taxon>
    </lineage>
</organism>
<dbReference type="EMBL" id="JASNGB010000039">
    <property type="protein sequence ID" value="MDL2343785.1"/>
    <property type="molecule type" value="Genomic_DNA"/>
</dbReference>
<evidence type="ECO:0000313" key="2">
    <source>
        <dbReference type="EMBL" id="MDL2343785.1"/>
    </source>
</evidence>
<name>A0ABT7JFE5_9DEIO</name>